<dbReference type="Proteomes" id="UP000095287">
    <property type="component" value="Unplaced"/>
</dbReference>
<sequence length="88" mass="9944">MQPSSSSPGLRHRAKPFCEIIVELIYTSAPPSVVPPNVFLRLRRRTDRRLRALPHRRAHVDVDAPRGATGLRRRRRAPADLQQCALAS</sequence>
<organism evidence="2 3">
    <name type="scientific">Steinernema glaseri</name>
    <dbReference type="NCBI Taxonomy" id="37863"/>
    <lineage>
        <taxon>Eukaryota</taxon>
        <taxon>Metazoa</taxon>
        <taxon>Ecdysozoa</taxon>
        <taxon>Nematoda</taxon>
        <taxon>Chromadorea</taxon>
        <taxon>Rhabditida</taxon>
        <taxon>Tylenchina</taxon>
        <taxon>Panagrolaimomorpha</taxon>
        <taxon>Strongyloidoidea</taxon>
        <taxon>Steinernematidae</taxon>
        <taxon>Steinernema</taxon>
    </lineage>
</organism>
<evidence type="ECO:0000256" key="1">
    <source>
        <dbReference type="SAM" id="MobiDB-lite"/>
    </source>
</evidence>
<name>A0A1I8AI83_9BILA</name>
<dbReference type="AlphaFoldDB" id="A0A1I8AI83"/>
<accession>A0A1I8AI83</accession>
<dbReference type="WBParaSite" id="L893_g6224.t1">
    <property type="protein sequence ID" value="L893_g6224.t1"/>
    <property type="gene ID" value="L893_g6224"/>
</dbReference>
<reference evidence="3" key="1">
    <citation type="submission" date="2016-11" db="UniProtKB">
        <authorList>
            <consortium name="WormBaseParasite"/>
        </authorList>
    </citation>
    <scope>IDENTIFICATION</scope>
</reference>
<keyword evidence="2" id="KW-1185">Reference proteome</keyword>
<evidence type="ECO:0000313" key="3">
    <source>
        <dbReference type="WBParaSite" id="L893_g6224.t1"/>
    </source>
</evidence>
<evidence type="ECO:0000313" key="2">
    <source>
        <dbReference type="Proteomes" id="UP000095287"/>
    </source>
</evidence>
<feature type="region of interest" description="Disordered" evidence="1">
    <location>
        <begin position="64"/>
        <end position="88"/>
    </location>
</feature>
<protein>
    <submittedName>
        <fullName evidence="3">Uncharacterized protein</fullName>
    </submittedName>
</protein>
<proteinExistence type="predicted"/>